<dbReference type="Proteomes" id="UP000751614">
    <property type="component" value="Unassembled WGS sequence"/>
</dbReference>
<reference evidence="2 3" key="1">
    <citation type="submission" date="2019-05" db="EMBL/GenBank/DDBJ databases">
        <title>Flagellimonas sp. AsT0115, sp. nov., isolated from a marine red algae, Asparagopsis taxiformis.</title>
        <authorList>
            <person name="Kim J."/>
            <person name="Jeong S.E."/>
            <person name="Jeon C.O."/>
        </authorList>
    </citation>
    <scope>NUCLEOTIDE SEQUENCE [LARGE SCALE GENOMIC DNA]</scope>
    <source>
        <strain evidence="2 3">AsT0115</strain>
    </source>
</reference>
<evidence type="ECO:0000313" key="3">
    <source>
        <dbReference type="Proteomes" id="UP000751614"/>
    </source>
</evidence>
<organism evidence="2 3">
    <name type="scientific">Flagellimonas algicola</name>
    <dbReference type="NCBI Taxonomy" id="2583815"/>
    <lineage>
        <taxon>Bacteria</taxon>
        <taxon>Pseudomonadati</taxon>
        <taxon>Bacteroidota</taxon>
        <taxon>Flavobacteriia</taxon>
        <taxon>Flavobacteriales</taxon>
        <taxon>Flavobacteriaceae</taxon>
        <taxon>Flagellimonas</taxon>
    </lineage>
</organism>
<name>A0ABY2WH68_9FLAO</name>
<feature type="transmembrane region" description="Helical" evidence="1">
    <location>
        <begin position="43"/>
        <end position="63"/>
    </location>
</feature>
<proteinExistence type="predicted"/>
<keyword evidence="1" id="KW-1133">Transmembrane helix</keyword>
<protein>
    <submittedName>
        <fullName evidence="2">Uncharacterized protein</fullName>
    </submittedName>
</protein>
<keyword evidence="1" id="KW-0812">Transmembrane</keyword>
<keyword evidence="3" id="KW-1185">Reference proteome</keyword>
<evidence type="ECO:0000313" key="2">
    <source>
        <dbReference type="EMBL" id="TMU50926.1"/>
    </source>
</evidence>
<gene>
    <name evidence="2" type="ORF">FGG15_17025</name>
</gene>
<evidence type="ECO:0000256" key="1">
    <source>
        <dbReference type="SAM" id="Phobius"/>
    </source>
</evidence>
<sequence length="241" mass="26953">MEKLEKHIKDKLGNREIKPSPGAWDKISSQLDRAVTTKSKRKYVYAIAAGFVGLLLASVFFFASSESNEPTQVVDENTRMRPVIPTLEGQTEFVDKNETESILVGTENDIESSQEQGEENLKMQSMPLDETEVASKQSIQSNLIQETDPLIAQKVNEVMAQVQLLESVNAEVTDAEVDSLLRTAQKEILTEKLFDESGSVDAMALLTEVEDELDSSFRDQIFDALRDGYFKLRTAVADRNN</sequence>
<keyword evidence="1" id="KW-0472">Membrane</keyword>
<dbReference type="EMBL" id="VCNI01000003">
    <property type="protein sequence ID" value="TMU50926.1"/>
    <property type="molecule type" value="Genomic_DNA"/>
</dbReference>
<accession>A0ABY2WH68</accession>
<comment type="caution">
    <text evidence="2">The sequence shown here is derived from an EMBL/GenBank/DDBJ whole genome shotgun (WGS) entry which is preliminary data.</text>
</comment>
<dbReference type="RefSeq" id="WP_138838570.1">
    <property type="nucleotide sequence ID" value="NZ_VCNI01000003.1"/>
</dbReference>